<evidence type="ECO:0000313" key="1">
    <source>
        <dbReference type="EMBL" id="KXS10442.1"/>
    </source>
</evidence>
<protein>
    <submittedName>
        <fullName evidence="1">Uncharacterized protein</fullName>
    </submittedName>
</protein>
<dbReference type="EMBL" id="KQ965821">
    <property type="protein sequence ID" value="KXS10442.1"/>
    <property type="molecule type" value="Genomic_DNA"/>
</dbReference>
<evidence type="ECO:0000313" key="2">
    <source>
        <dbReference type="Proteomes" id="UP000070544"/>
    </source>
</evidence>
<organism evidence="1 2">
    <name type="scientific">Gonapodya prolifera (strain JEL478)</name>
    <name type="common">Monoblepharis prolifera</name>
    <dbReference type="NCBI Taxonomy" id="1344416"/>
    <lineage>
        <taxon>Eukaryota</taxon>
        <taxon>Fungi</taxon>
        <taxon>Fungi incertae sedis</taxon>
        <taxon>Chytridiomycota</taxon>
        <taxon>Chytridiomycota incertae sedis</taxon>
        <taxon>Monoblepharidomycetes</taxon>
        <taxon>Monoblepharidales</taxon>
        <taxon>Gonapodyaceae</taxon>
        <taxon>Gonapodya</taxon>
    </lineage>
</organism>
<gene>
    <name evidence="1" type="ORF">M427DRAFT_476506</name>
</gene>
<reference evidence="1 2" key="1">
    <citation type="journal article" date="2015" name="Genome Biol. Evol.">
        <title>Phylogenomic analyses indicate that early fungi evolved digesting cell walls of algal ancestors of land plants.</title>
        <authorList>
            <person name="Chang Y."/>
            <person name="Wang S."/>
            <person name="Sekimoto S."/>
            <person name="Aerts A.L."/>
            <person name="Choi C."/>
            <person name="Clum A."/>
            <person name="LaButti K.M."/>
            <person name="Lindquist E.A."/>
            <person name="Yee Ngan C."/>
            <person name="Ohm R.A."/>
            <person name="Salamov A.A."/>
            <person name="Grigoriev I.V."/>
            <person name="Spatafora J.W."/>
            <person name="Berbee M.L."/>
        </authorList>
    </citation>
    <scope>NUCLEOTIDE SEQUENCE [LARGE SCALE GENOMIC DNA]</scope>
    <source>
        <strain evidence="1 2">JEL478</strain>
    </source>
</reference>
<dbReference type="Proteomes" id="UP000070544">
    <property type="component" value="Unassembled WGS sequence"/>
</dbReference>
<keyword evidence="2" id="KW-1185">Reference proteome</keyword>
<sequence length="81" mass="9095">MASGCIARIVVTILERSRRAPGVRTQLHLHTPRTAPGLQWREHLCPLSQKEHAIRGLLRPLLVGHMPHVCLQQNKLPDGAR</sequence>
<name>A0A139A118_GONPJ</name>
<proteinExistence type="predicted"/>
<accession>A0A139A118</accession>
<dbReference type="AlphaFoldDB" id="A0A139A118"/>